<evidence type="ECO:0000256" key="1">
    <source>
        <dbReference type="SAM" id="MobiDB-lite"/>
    </source>
</evidence>
<reference evidence="3" key="1">
    <citation type="submission" date="2011-02" db="EMBL/GenBank/DDBJ databases">
        <title>The complete genome of Planctomyces brasiliensis DSM 5305.</title>
        <authorList>
            <person name="Lucas S."/>
            <person name="Copeland A."/>
            <person name="Lapidus A."/>
            <person name="Bruce D."/>
            <person name="Goodwin L."/>
            <person name="Pitluck S."/>
            <person name="Kyrpides N."/>
            <person name="Mavromatis K."/>
            <person name="Pagani I."/>
            <person name="Ivanova N."/>
            <person name="Ovchinnikova G."/>
            <person name="Lu M."/>
            <person name="Detter J.C."/>
            <person name="Han C."/>
            <person name="Land M."/>
            <person name="Hauser L."/>
            <person name="Markowitz V."/>
            <person name="Cheng J.-F."/>
            <person name="Hugenholtz P."/>
            <person name="Woyke T."/>
            <person name="Wu D."/>
            <person name="Tindall B."/>
            <person name="Pomrenke H.G."/>
            <person name="Brambilla E."/>
            <person name="Klenk H.-P."/>
            <person name="Eisen J.A."/>
        </authorList>
    </citation>
    <scope>NUCLEOTIDE SEQUENCE [LARGE SCALE GENOMIC DNA]</scope>
    <source>
        <strain evidence="3">ATCC 49424 / DSM 5305 / JCM 21570 / NBRC 103401 / IFAM 1448</strain>
    </source>
</reference>
<proteinExistence type="predicted"/>
<feature type="region of interest" description="Disordered" evidence="1">
    <location>
        <begin position="104"/>
        <end position="172"/>
    </location>
</feature>
<name>F0SNF0_RUBBR</name>
<feature type="compositionally biased region" description="Basic residues" evidence="1">
    <location>
        <begin position="219"/>
        <end position="229"/>
    </location>
</feature>
<evidence type="ECO:0000313" key="3">
    <source>
        <dbReference type="Proteomes" id="UP000006860"/>
    </source>
</evidence>
<evidence type="ECO:0000313" key="2">
    <source>
        <dbReference type="EMBL" id="ADY57784.1"/>
    </source>
</evidence>
<dbReference type="HOGENOM" id="CLU_1073182_0_0_0"/>
<keyword evidence="3" id="KW-1185">Reference proteome</keyword>
<gene>
    <name evidence="2" type="ordered locus">Plabr_0154</name>
</gene>
<feature type="region of interest" description="Disordered" evidence="1">
    <location>
        <begin position="209"/>
        <end position="235"/>
    </location>
</feature>
<dbReference type="KEGG" id="pbs:Plabr_0154"/>
<sequence>MRCSVATPAPQSAVVAGERIEKACQEAGPHSVGRHDNHCHYLSPIQSSHRGVPGENHLVPADPSALHFPGSLRRFQVPFGIFQTYFANRLPECWLPKRRSRFRSSRYSKHSRAQKEEDLFPIPTHYSSKPLPQHSPCSARPAPADRLPPKTSPRYQNDRARLRKKGSIEKKPKIRSSYRKHPYFSGHYTEGNPLSQHFPPVVKALRRPISQSRAEAKPRRARRTARKKGRADFPSESSLLHWAFRSTAYAQNSPAAAIA</sequence>
<dbReference type="Proteomes" id="UP000006860">
    <property type="component" value="Chromosome"/>
</dbReference>
<protein>
    <submittedName>
        <fullName evidence="2">Uncharacterized protein</fullName>
    </submittedName>
</protein>
<feature type="compositionally biased region" description="Basic and acidic residues" evidence="1">
    <location>
        <begin position="156"/>
        <end position="171"/>
    </location>
</feature>
<organism evidence="2 3">
    <name type="scientific">Rubinisphaera brasiliensis (strain ATCC 49424 / DSM 5305 / JCM 21570 / IAM 15109 / NBRC 103401 / IFAM 1448)</name>
    <name type="common">Planctomyces brasiliensis</name>
    <dbReference type="NCBI Taxonomy" id="756272"/>
    <lineage>
        <taxon>Bacteria</taxon>
        <taxon>Pseudomonadati</taxon>
        <taxon>Planctomycetota</taxon>
        <taxon>Planctomycetia</taxon>
        <taxon>Planctomycetales</taxon>
        <taxon>Planctomycetaceae</taxon>
        <taxon>Rubinisphaera</taxon>
    </lineage>
</organism>
<accession>F0SNF0</accession>
<dbReference type="EMBL" id="CP002546">
    <property type="protein sequence ID" value="ADY57784.1"/>
    <property type="molecule type" value="Genomic_DNA"/>
</dbReference>
<dbReference type="AlphaFoldDB" id="F0SNF0"/>